<sequence>MARTHTSGQLSDLNSASANEKPMHRCLRITEVLATIFTRVQDKRTLACLARTCRLFQDVALNALYEEIDHLRDLVRCMGNGGVVGGGQLHFRQPIEPKHLAVLKSYSARVRRLTVSEDPPVLHESIVHALCMVRTESPNGALTPNLRSLRWETRDVRGKYSVLLPVFISRGLTHLTIPDSLDNRHSGFHLVTSLCPALESFSVIPDDVHHRTVELPFIGEWKHLRSVSCGVLSHKAFNRATACSLQSFAFKLPFDVDASIDRLWLGPQSFRALGTLAIDAPSLGPIAEMLVKMTLPSLTALLVSTRLVMEVELVSLVDVLRRKAPQALRRLSLWYSLSNGDFHKEWGPYHGISVLEHLHDFPTLTSISINACSFALDDITLETLAKALPNLETLEMMASTPRIPPKITLGGLVPLLRHCPRLGVLKLSVDATHVTHTTDRPGGGVCNTIITELMLSNSPVRDAGRVAAFISDVMPCVREIRANSMGEKWCEVAGLVGVIAMARRQERRWCVRNVS</sequence>
<gene>
    <name evidence="1" type="ORF">HYDPIDRAFT_134842</name>
</gene>
<evidence type="ECO:0000313" key="1">
    <source>
        <dbReference type="EMBL" id="KIJ63090.1"/>
    </source>
</evidence>
<evidence type="ECO:0008006" key="3">
    <source>
        <dbReference type="Google" id="ProtNLM"/>
    </source>
</evidence>
<protein>
    <recommendedName>
        <fullName evidence="3">F-box domain-containing protein</fullName>
    </recommendedName>
</protein>
<organism evidence="1 2">
    <name type="scientific">Hydnomerulius pinastri MD-312</name>
    <dbReference type="NCBI Taxonomy" id="994086"/>
    <lineage>
        <taxon>Eukaryota</taxon>
        <taxon>Fungi</taxon>
        <taxon>Dikarya</taxon>
        <taxon>Basidiomycota</taxon>
        <taxon>Agaricomycotina</taxon>
        <taxon>Agaricomycetes</taxon>
        <taxon>Agaricomycetidae</taxon>
        <taxon>Boletales</taxon>
        <taxon>Boletales incertae sedis</taxon>
        <taxon>Leucogyrophana</taxon>
    </lineage>
</organism>
<dbReference type="AlphaFoldDB" id="A0A0C9VXU3"/>
<dbReference type="SUPFAM" id="SSF52047">
    <property type="entry name" value="RNI-like"/>
    <property type="match status" value="1"/>
</dbReference>
<proteinExistence type="predicted"/>
<dbReference type="Gene3D" id="3.80.10.10">
    <property type="entry name" value="Ribonuclease Inhibitor"/>
    <property type="match status" value="1"/>
</dbReference>
<dbReference type="HOGENOM" id="CLU_021164_0_0_1"/>
<dbReference type="OrthoDB" id="2841072at2759"/>
<accession>A0A0C9VXU3</accession>
<evidence type="ECO:0000313" key="2">
    <source>
        <dbReference type="Proteomes" id="UP000053820"/>
    </source>
</evidence>
<dbReference type="Proteomes" id="UP000053820">
    <property type="component" value="Unassembled WGS sequence"/>
</dbReference>
<name>A0A0C9VXU3_9AGAM</name>
<reference evidence="1 2" key="1">
    <citation type="submission" date="2014-04" db="EMBL/GenBank/DDBJ databases">
        <title>Evolutionary Origins and Diversification of the Mycorrhizal Mutualists.</title>
        <authorList>
            <consortium name="DOE Joint Genome Institute"/>
            <consortium name="Mycorrhizal Genomics Consortium"/>
            <person name="Kohler A."/>
            <person name="Kuo A."/>
            <person name="Nagy L.G."/>
            <person name="Floudas D."/>
            <person name="Copeland A."/>
            <person name="Barry K.W."/>
            <person name="Cichocki N."/>
            <person name="Veneault-Fourrey C."/>
            <person name="LaButti K."/>
            <person name="Lindquist E.A."/>
            <person name="Lipzen A."/>
            <person name="Lundell T."/>
            <person name="Morin E."/>
            <person name="Murat C."/>
            <person name="Riley R."/>
            <person name="Ohm R."/>
            <person name="Sun H."/>
            <person name="Tunlid A."/>
            <person name="Henrissat B."/>
            <person name="Grigoriev I.V."/>
            <person name="Hibbett D.S."/>
            <person name="Martin F."/>
        </authorList>
    </citation>
    <scope>NUCLEOTIDE SEQUENCE [LARGE SCALE GENOMIC DNA]</scope>
    <source>
        <strain evidence="1 2">MD-312</strain>
    </source>
</reference>
<keyword evidence="2" id="KW-1185">Reference proteome</keyword>
<dbReference type="EMBL" id="KN839852">
    <property type="protein sequence ID" value="KIJ63090.1"/>
    <property type="molecule type" value="Genomic_DNA"/>
</dbReference>
<dbReference type="InterPro" id="IPR032675">
    <property type="entry name" value="LRR_dom_sf"/>
</dbReference>